<dbReference type="GO" id="GO:0001725">
    <property type="term" value="C:stress fiber"/>
    <property type="evidence" value="ECO:0007669"/>
    <property type="project" value="TreeGrafter"/>
</dbReference>
<reference evidence="7 8" key="1">
    <citation type="journal article" date="2013" name="Nature">
        <title>Insights into bilaterian evolution from three spiralian genomes.</title>
        <authorList>
            <person name="Simakov O."/>
            <person name="Marletaz F."/>
            <person name="Cho S.J."/>
            <person name="Edsinger-Gonzales E."/>
            <person name="Havlak P."/>
            <person name="Hellsten U."/>
            <person name="Kuo D.H."/>
            <person name="Larsson T."/>
            <person name="Lv J."/>
            <person name="Arendt D."/>
            <person name="Savage R."/>
            <person name="Osoegawa K."/>
            <person name="de Jong P."/>
            <person name="Grimwood J."/>
            <person name="Chapman J.A."/>
            <person name="Shapiro H."/>
            <person name="Aerts A."/>
            <person name="Otillar R.P."/>
            <person name="Terry A.Y."/>
            <person name="Boore J.L."/>
            <person name="Grigoriev I.V."/>
            <person name="Lindberg D.R."/>
            <person name="Seaver E.C."/>
            <person name="Weisblat D.A."/>
            <person name="Putnam N.H."/>
            <person name="Rokhsar D.S."/>
        </authorList>
    </citation>
    <scope>NUCLEOTIDE SEQUENCE [LARGE SCALE GENOMIC DNA]</scope>
</reference>
<dbReference type="PANTHER" id="PTHR15551">
    <property type="entry name" value="LIM DOMAIN ONLY 7"/>
    <property type="match status" value="1"/>
</dbReference>
<evidence type="ECO:0000313" key="8">
    <source>
        <dbReference type="Proteomes" id="UP000030746"/>
    </source>
</evidence>
<dbReference type="STRING" id="225164.V4A1V3"/>
<evidence type="ECO:0000256" key="5">
    <source>
        <dbReference type="SAM" id="MobiDB-lite"/>
    </source>
</evidence>
<dbReference type="InterPro" id="IPR001781">
    <property type="entry name" value="Znf_LIM"/>
</dbReference>
<dbReference type="OrthoDB" id="15627at2759"/>
<dbReference type="GO" id="GO:0051496">
    <property type="term" value="P:positive regulation of stress fiber assembly"/>
    <property type="evidence" value="ECO:0007669"/>
    <property type="project" value="TreeGrafter"/>
</dbReference>
<dbReference type="GO" id="GO:0032034">
    <property type="term" value="F:myosin II head/neck binding"/>
    <property type="evidence" value="ECO:0007669"/>
    <property type="project" value="TreeGrafter"/>
</dbReference>
<feature type="domain" description="LIM zinc-binding" evidence="6">
    <location>
        <begin position="40"/>
        <end position="106"/>
    </location>
</feature>
<evidence type="ECO:0000313" key="7">
    <source>
        <dbReference type="EMBL" id="ESO90657.1"/>
    </source>
</evidence>
<sequence length="109" mass="11590">MPPTSSTGYGGYNSPRNGANLPPSTSVPSPINQGPVSGKQLCSACHQELGFGAAMIIEKLGLYYHMPCFKCCVCRMTLGNGVEGADVRIRVNKLHCPNCYSNDEGTQHG</sequence>
<feature type="compositionally biased region" description="Polar residues" evidence="5">
    <location>
        <begin position="14"/>
        <end position="35"/>
    </location>
</feature>
<evidence type="ECO:0000256" key="4">
    <source>
        <dbReference type="PROSITE-ProRule" id="PRU00125"/>
    </source>
</evidence>
<dbReference type="CTD" id="20246735"/>
<dbReference type="KEGG" id="lgi:LOTGIDRAFT_217755"/>
<dbReference type="SMART" id="SM00132">
    <property type="entry name" value="LIM"/>
    <property type="match status" value="1"/>
</dbReference>
<evidence type="ECO:0000256" key="3">
    <source>
        <dbReference type="ARBA" id="ARBA00023038"/>
    </source>
</evidence>
<name>V4A1V3_LOTGI</name>
<dbReference type="GeneID" id="20246735"/>
<evidence type="ECO:0000259" key="6">
    <source>
        <dbReference type="PROSITE" id="PS50023"/>
    </source>
</evidence>
<keyword evidence="3 4" id="KW-0440">LIM domain</keyword>
<dbReference type="PANTHER" id="PTHR15551:SF3">
    <property type="entry name" value="LIM AND CALPONIN HOMOLOGY DOMAINS-CONTAINING PROTEIN 1"/>
    <property type="match status" value="1"/>
</dbReference>
<dbReference type="Gene3D" id="2.10.110.10">
    <property type="entry name" value="Cysteine Rich Protein"/>
    <property type="match status" value="1"/>
</dbReference>
<dbReference type="OMA" id="HRAYEEN"/>
<dbReference type="GO" id="GO:0046872">
    <property type="term" value="F:metal ion binding"/>
    <property type="evidence" value="ECO:0007669"/>
    <property type="project" value="UniProtKB-KW"/>
</dbReference>
<keyword evidence="2 4" id="KW-0862">Zinc</keyword>
<evidence type="ECO:0000256" key="2">
    <source>
        <dbReference type="ARBA" id="ARBA00022833"/>
    </source>
</evidence>
<proteinExistence type="predicted"/>
<keyword evidence="8" id="KW-1185">Reference proteome</keyword>
<organism evidence="7 8">
    <name type="scientific">Lottia gigantea</name>
    <name type="common">Giant owl limpet</name>
    <dbReference type="NCBI Taxonomy" id="225164"/>
    <lineage>
        <taxon>Eukaryota</taxon>
        <taxon>Metazoa</taxon>
        <taxon>Spiralia</taxon>
        <taxon>Lophotrochozoa</taxon>
        <taxon>Mollusca</taxon>
        <taxon>Gastropoda</taxon>
        <taxon>Patellogastropoda</taxon>
        <taxon>Lottioidea</taxon>
        <taxon>Lottiidae</taxon>
        <taxon>Lottia</taxon>
    </lineage>
</organism>
<feature type="region of interest" description="Disordered" evidence="5">
    <location>
        <begin position="1"/>
        <end position="36"/>
    </location>
</feature>
<keyword evidence="1 4" id="KW-0479">Metal-binding</keyword>
<dbReference type="RefSeq" id="XP_009058653.1">
    <property type="nucleotide sequence ID" value="XM_009060405.1"/>
</dbReference>
<accession>V4A1V3</accession>
<gene>
    <name evidence="7" type="ORF">LOTGIDRAFT_217755</name>
</gene>
<dbReference type="GO" id="GO:0051893">
    <property type="term" value="P:regulation of focal adhesion assembly"/>
    <property type="evidence" value="ECO:0007669"/>
    <property type="project" value="TreeGrafter"/>
</dbReference>
<protein>
    <recommendedName>
        <fullName evidence="6">LIM zinc-binding domain-containing protein</fullName>
    </recommendedName>
</protein>
<dbReference type="HOGENOM" id="CLU_2186921_0_0_1"/>
<dbReference type="PROSITE" id="PS50023">
    <property type="entry name" value="LIM_DOMAIN_2"/>
    <property type="match status" value="1"/>
</dbReference>
<dbReference type="Proteomes" id="UP000030746">
    <property type="component" value="Unassembled WGS sequence"/>
</dbReference>
<dbReference type="CDD" id="cd08368">
    <property type="entry name" value="LIM"/>
    <property type="match status" value="1"/>
</dbReference>
<evidence type="ECO:0000256" key="1">
    <source>
        <dbReference type="ARBA" id="ARBA00022723"/>
    </source>
</evidence>
<dbReference type="PROSITE" id="PS00478">
    <property type="entry name" value="LIM_DOMAIN_1"/>
    <property type="match status" value="1"/>
</dbReference>
<dbReference type="Pfam" id="PF00412">
    <property type="entry name" value="LIM"/>
    <property type="match status" value="1"/>
</dbReference>
<dbReference type="AlphaFoldDB" id="V4A1V3"/>
<dbReference type="EMBL" id="KB202367">
    <property type="protein sequence ID" value="ESO90657.1"/>
    <property type="molecule type" value="Genomic_DNA"/>
</dbReference>